<proteinExistence type="predicted"/>
<evidence type="ECO:0000313" key="2">
    <source>
        <dbReference type="EMBL" id="WVY95107.1"/>
    </source>
</evidence>
<evidence type="ECO:0000256" key="1">
    <source>
        <dbReference type="SAM" id="MobiDB-lite"/>
    </source>
</evidence>
<organism evidence="2 3">
    <name type="scientific">Vigna mungo</name>
    <name type="common">Black gram</name>
    <name type="synonym">Phaseolus mungo</name>
    <dbReference type="NCBI Taxonomy" id="3915"/>
    <lineage>
        <taxon>Eukaryota</taxon>
        <taxon>Viridiplantae</taxon>
        <taxon>Streptophyta</taxon>
        <taxon>Embryophyta</taxon>
        <taxon>Tracheophyta</taxon>
        <taxon>Spermatophyta</taxon>
        <taxon>Magnoliopsida</taxon>
        <taxon>eudicotyledons</taxon>
        <taxon>Gunneridae</taxon>
        <taxon>Pentapetalae</taxon>
        <taxon>rosids</taxon>
        <taxon>fabids</taxon>
        <taxon>Fabales</taxon>
        <taxon>Fabaceae</taxon>
        <taxon>Papilionoideae</taxon>
        <taxon>50 kb inversion clade</taxon>
        <taxon>NPAAA clade</taxon>
        <taxon>indigoferoid/millettioid clade</taxon>
        <taxon>Phaseoleae</taxon>
        <taxon>Vigna</taxon>
    </lineage>
</organism>
<evidence type="ECO:0000313" key="3">
    <source>
        <dbReference type="Proteomes" id="UP001374535"/>
    </source>
</evidence>
<gene>
    <name evidence="2" type="ORF">V8G54_034195</name>
</gene>
<sequence>MSSKRCLYGTLGKLSSYVSWLLQGSKPGYLTNWSDLSFQGEGVGLEKLPDFQESCWIIKRGLLNLLRKGLPDQELIKKGWRHGRKKQYLGEEDQRTENEHGRIENEHGRIENEHDEKEMKEDKGEQNWRQEIELARFEGMNPLGWISQRRIDSGWLTSAWREAQSIEPFLERAERGINKGGLEEEIEAPVDGFARIRGQDRREENIRGEEGNGANCDGDMGVTTAGKVKKVVAFTAADKVAKTVVFTVAEKVAKAVVFTTAEKVAKVAIFSRDGVLGCGVNVKTVKTGKKRSSGGENASNWEQKGEDAIDNNGARKGEETPIFSWVKREGFITYEAIDTQDQTIGASNAFKVQDIKGSTKAHPNSKENVVQGCKTWHKKFKHLSWKKLAPTLLKIVEGNKRSSLCENWAALTQRGSVEILYESLQVDGAATKSVAATRADEFRVKILRTSQNWVKRIPEEWKSLEEDLPPPKPQDLNWRAASSGFPSYGNRLMKRSHEIKLSSSNLEDKVVLQWGVMIGYRVIGGLLSEFIVSLDFGLKREVILPTRELEVARPIRLRAHYLCRGLSPKVFKRSPRRELRFKPNGFLFRLGVIGNCCEKHCLERPCQVNCEAFQEFRDLHHVDRVCWGRDLGSKRCVTGSWVLGVVLKKRREYMAMVVREEIERNKVQSMEAEKRKGDSGLE</sequence>
<keyword evidence="3" id="KW-1185">Reference proteome</keyword>
<reference evidence="2 3" key="1">
    <citation type="journal article" date="2023" name="Life. Sci Alliance">
        <title>Evolutionary insights into 3D genome organization and epigenetic landscape of Vigna mungo.</title>
        <authorList>
            <person name="Junaid A."/>
            <person name="Singh B."/>
            <person name="Bhatia S."/>
        </authorList>
    </citation>
    <scope>NUCLEOTIDE SEQUENCE [LARGE SCALE GENOMIC DNA]</scope>
    <source>
        <strain evidence="2">Urdbean</strain>
    </source>
</reference>
<dbReference type="AlphaFoldDB" id="A0AAQ3MQ12"/>
<protein>
    <submittedName>
        <fullName evidence="2">Uncharacterized protein</fullName>
    </submittedName>
</protein>
<dbReference type="Proteomes" id="UP001374535">
    <property type="component" value="Chromosome 10"/>
</dbReference>
<dbReference type="EMBL" id="CP144691">
    <property type="protein sequence ID" value="WVY95107.1"/>
    <property type="molecule type" value="Genomic_DNA"/>
</dbReference>
<feature type="compositionally biased region" description="Basic and acidic residues" evidence="1">
    <location>
        <begin position="303"/>
        <end position="316"/>
    </location>
</feature>
<feature type="region of interest" description="Disordered" evidence="1">
    <location>
        <begin position="287"/>
        <end position="316"/>
    </location>
</feature>
<name>A0AAQ3MQ12_VIGMU</name>
<accession>A0AAQ3MQ12</accession>